<evidence type="ECO:0000256" key="1">
    <source>
        <dbReference type="ARBA" id="ARBA00022514"/>
    </source>
</evidence>
<organism evidence="4 5">
    <name type="scientific">Oncorhynchus mykiss</name>
    <name type="common">Rainbow trout</name>
    <name type="synonym">Salmo gairdneri</name>
    <dbReference type="NCBI Taxonomy" id="8022"/>
    <lineage>
        <taxon>Eukaryota</taxon>
        <taxon>Metazoa</taxon>
        <taxon>Chordata</taxon>
        <taxon>Craniata</taxon>
        <taxon>Vertebrata</taxon>
        <taxon>Euteleostomi</taxon>
        <taxon>Actinopterygii</taxon>
        <taxon>Neopterygii</taxon>
        <taxon>Teleostei</taxon>
        <taxon>Protacanthopterygii</taxon>
        <taxon>Salmoniformes</taxon>
        <taxon>Salmonidae</taxon>
        <taxon>Salmoninae</taxon>
        <taxon>Oncorhynchus</taxon>
    </lineage>
</organism>
<keyword evidence="5" id="KW-1185">Reference proteome</keyword>
<evidence type="ECO:0000313" key="5">
    <source>
        <dbReference type="Proteomes" id="UP000694395"/>
    </source>
</evidence>
<accession>A0A8C7TX93</accession>
<dbReference type="Pfam" id="PF00048">
    <property type="entry name" value="IL8"/>
    <property type="match status" value="1"/>
</dbReference>
<dbReference type="SUPFAM" id="SSF54117">
    <property type="entry name" value="Interleukin 8-like chemokines"/>
    <property type="match status" value="1"/>
</dbReference>
<dbReference type="GO" id="GO:0006955">
    <property type="term" value="P:immune response"/>
    <property type="evidence" value="ECO:0007669"/>
    <property type="project" value="InterPro"/>
</dbReference>
<feature type="region of interest" description="Disordered" evidence="2">
    <location>
        <begin position="151"/>
        <end position="175"/>
    </location>
</feature>
<evidence type="ECO:0000256" key="2">
    <source>
        <dbReference type="SAM" id="MobiDB-lite"/>
    </source>
</evidence>
<name>A0A8C7TX93_ONCMY</name>
<feature type="compositionally biased region" description="Polar residues" evidence="2">
    <location>
        <begin position="160"/>
        <end position="174"/>
    </location>
</feature>
<reference evidence="4" key="3">
    <citation type="submission" date="2025-09" db="UniProtKB">
        <authorList>
            <consortium name="Ensembl"/>
        </authorList>
    </citation>
    <scope>IDENTIFICATION</scope>
</reference>
<dbReference type="AlphaFoldDB" id="A0A8C7TX93"/>
<dbReference type="Proteomes" id="UP000694395">
    <property type="component" value="Chromosome 28"/>
</dbReference>
<dbReference type="GeneTree" id="ENSGT00980000200268"/>
<dbReference type="PANTHER" id="PTHR12015">
    <property type="entry name" value="SMALL INDUCIBLE CYTOKINE A"/>
    <property type="match status" value="1"/>
</dbReference>
<dbReference type="InterPro" id="IPR001811">
    <property type="entry name" value="Chemokine_IL8-like_dom"/>
</dbReference>
<protein>
    <recommendedName>
        <fullName evidence="3">Chemokine interleukin-8-like domain-containing protein</fullName>
    </recommendedName>
</protein>
<dbReference type="GO" id="GO:0005615">
    <property type="term" value="C:extracellular space"/>
    <property type="evidence" value="ECO:0007669"/>
    <property type="project" value="UniProtKB-KW"/>
</dbReference>
<evidence type="ECO:0000313" key="4">
    <source>
        <dbReference type="Ensembl" id="ENSOMYP00000089816.2"/>
    </source>
</evidence>
<dbReference type="GO" id="GO:0008009">
    <property type="term" value="F:chemokine activity"/>
    <property type="evidence" value="ECO:0007669"/>
    <property type="project" value="InterPro"/>
</dbReference>
<sequence length="191" mass="21066">MLSECRKSICIRVCCVSAYEVGGLKKSYSSGERDTSDCRLRVSDTGRMKALLALPLLFTTALLMSTTSAQAGGSVISCCLEIKGTIVRRNLIDSYYLQDTAMCNIKAVTFVTVKGLRICSDTSNPWAQKTMQYLNEKNKSHTLQKHHITSTTTSTTTTTIAQPANNNPHKTTFSARHPKIASQWSTTHHKT</sequence>
<proteinExistence type="predicted"/>
<dbReference type="Gene3D" id="2.40.50.40">
    <property type="match status" value="1"/>
</dbReference>
<dbReference type="SMART" id="SM00199">
    <property type="entry name" value="SCY"/>
    <property type="match status" value="1"/>
</dbReference>
<feature type="domain" description="Chemokine interleukin-8-like" evidence="3">
    <location>
        <begin position="75"/>
        <end position="134"/>
    </location>
</feature>
<reference evidence="4" key="1">
    <citation type="submission" date="2020-07" db="EMBL/GenBank/DDBJ databases">
        <title>A long reads based de novo assembly of the rainbow trout Arlee double haploid line genome.</title>
        <authorList>
            <person name="Gao G."/>
            <person name="Palti Y."/>
        </authorList>
    </citation>
    <scope>NUCLEOTIDE SEQUENCE [LARGE SCALE GENOMIC DNA]</scope>
</reference>
<dbReference type="Ensembl" id="ENSOMYT00000097785.2">
    <property type="protein sequence ID" value="ENSOMYP00000089816.2"/>
    <property type="gene ID" value="ENSOMYG00000041410.2"/>
</dbReference>
<keyword evidence="1" id="KW-0202">Cytokine</keyword>
<dbReference type="InterPro" id="IPR036048">
    <property type="entry name" value="Interleukin_8-like_sf"/>
</dbReference>
<reference evidence="4" key="2">
    <citation type="submission" date="2025-08" db="UniProtKB">
        <authorList>
            <consortium name="Ensembl"/>
        </authorList>
    </citation>
    <scope>IDENTIFICATION</scope>
</reference>
<evidence type="ECO:0000259" key="3">
    <source>
        <dbReference type="SMART" id="SM00199"/>
    </source>
</evidence>
<dbReference type="InterPro" id="IPR039809">
    <property type="entry name" value="Chemokine_b/g/d"/>
</dbReference>